<dbReference type="Pfam" id="PF03080">
    <property type="entry name" value="Neprosin"/>
    <property type="match status" value="1"/>
</dbReference>
<dbReference type="AlphaFoldDB" id="A0A5P1ECF7"/>
<dbReference type="Pfam" id="PF14365">
    <property type="entry name" value="Neprosin_AP"/>
    <property type="match status" value="1"/>
</dbReference>
<dbReference type="OrthoDB" id="684442at2759"/>
<protein>
    <recommendedName>
        <fullName evidence="2">Neprosin PEP catalytic domain-containing protein</fullName>
    </recommendedName>
</protein>
<dbReference type="Gramene" id="ONK62469">
    <property type="protein sequence ID" value="ONK62469"/>
    <property type="gene ID" value="A4U43_C07F4200"/>
</dbReference>
<proteinExistence type="predicted"/>
<dbReference type="EMBL" id="CM007387">
    <property type="protein sequence ID" value="ONK62469.1"/>
    <property type="molecule type" value="Genomic_DNA"/>
</dbReference>
<keyword evidence="1" id="KW-0732">Signal</keyword>
<feature type="signal peptide" evidence="1">
    <location>
        <begin position="1"/>
        <end position="34"/>
    </location>
</feature>
<dbReference type="OMA" id="ALGHEHY"/>
<feature type="chain" id="PRO_5024442511" description="Neprosin PEP catalytic domain-containing protein" evidence="1">
    <location>
        <begin position="35"/>
        <end position="415"/>
    </location>
</feature>
<evidence type="ECO:0000259" key="2">
    <source>
        <dbReference type="PROSITE" id="PS52045"/>
    </source>
</evidence>
<sequence length="415" mass="46811">MSLKSKRGFYPLFCRKSLLEILMAILLVSVGAEGAKPSSLTDKVIEQLDNHSRLAVKTIMSEDGDIIDCVDIYKQPAFDHPLLGDHTIEMRPSFIPAIKEGSNSRRFLPQQTWQKKESCPEGTIPIQRIRETYPMRIDQKKFGPNGEFSECKVEMARVDVYNGGPYFGAQATFNVWNLHVEASEWSLNSISTYDPHYSFIEAGWAVSPVLFGDLSPRLFVNWLDRTKDVGCFNLRCPGFVHVSKSVMLGAVMPQVSAYGGEQVDYNFVTYKDPVQRKWWILYEGEPVGYWPFALIEGFEESAHISWGGSICDMQVNGFHTTSQMGSGHFPMEGYGKASHIRDILVMDSNKNFVPPCCIQYFSSYEGCYKVDTCKSFPDDKGPCIYYGGTGGKCCDGRYHLTKHVRVLHVMSGYSD</sequence>
<keyword evidence="4" id="KW-1185">Reference proteome</keyword>
<dbReference type="PANTHER" id="PTHR31589">
    <property type="entry name" value="PROTEIN, PUTATIVE (DUF239)-RELATED-RELATED"/>
    <property type="match status" value="1"/>
</dbReference>
<dbReference type="InterPro" id="IPR025521">
    <property type="entry name" value="Neprosin_propep"/>
</dbReference>
<dbReference type="InterPro" id="IPR004314">
    <property type="entry name" value="Neprosin"/>
</dbReference>
<reference evidence="4" key="1">
    <citation type="journal article" date="2017" name="Nat. Commun.">
        <title>The asparagus genome sheds light on the origin and evolution of a young Y chromosome.</title>
        <authorList>
            <person name="Harkess A."/>
            <person name="Zhou J."/>
            <person name="Xu C."/>
            <person name="Bowers J.E."/>
            <person name="Van der Hulst R."/>
            <person name="Ayyampalayam S."/>
            <person name="Mercati F."/>
            <person name="Riccardi P."/>
            <person name="McKain M.R."/>
            <person name="Kakrana A."/>
            <person name="Tang H."/>
            <person name="Ray J."/>
            <person name="Groenendijk J."/>
            <person name="Arikit S."/>
            <person name="Mathioni S.M."/>
            <person name="Nakano M."/>
            <person name="Shan H."/>
            <person name="Telgmann-Rauber A."/>
            <person name="Kanno A."/>
            <person name="Yue Z."/>
            <person name="Chen H."/>
            <person name="Li W."/>
            <person name="Chen Y."/>
            <person name="Xu X."/>
            <person name="Zhang Y."/>
            <person name="Luo S."/>
            <person name="Chen H."/>
            <person name="Gao J."/>
            <person name="Mao Z."/>
            <person name="Pires J.C."/>
            <person name="Luo M."/>
            <person name="Kudrna D."/>
            <person name="Wing R.A."/>
            <person name="Meyers B.C."/>
            <person name="Yi K."/>
            <person name="Kong H."/>
            <person name="Lavrijsen P."/>
            <person name="Sunseri F."/>
            <person name="Falavigna A."/>
            <person name="Ye Y."/>
            <person name="Leebens-Mack J.H."/>
            <person name="Chen G."/>
        </authorList>
    </citation>
    <scope>NUCLEOTIDE SEQUENCE [LARGE SCALE GENOMIC DNA]</scope>
    <source>
        <strain evidence="4">cv. DH0086</strain>
    </source>
</reference>
<accession>A0A5P1ECF7</accession>
<dbReference type="PANTHER" id="PTHR31589:SF223">
    <property type="entry name" value="PROTEIN, PUTATIVE (DUF239)-RELATED"/>
    <property type="match status" value="1"/>
</dbReference>
<organism evidence="3 4">
    <name type="scientific">Asparagus officinalis</name>
    <name type="common">Garden asparagus</name>
    <dbReference type="NCBI Taxonomy" id="4686"/>
    <lineage>
        <taxon>Eukaryota</taxon>
        <taxon>Viridiplantae</taxon>
        <taxon>Streptophyta</taxon>
        <taxon>Embryophyta</taxon>
        <taxon>Tracheophyta</taxon>
        <taxon>Spermatophyta</taxon>
        <taxon>Magnoliopsida</taxon>
        <taxon>Liliopsida</taxon>
        <taxon>Asparagales</taxon>
        <taxon>Asparagaceae</taxon>
        <taxon>Asparagoideae</taxon>
        <taxon>Asparagus</taxon>
    </lineage>
</organism>
<evidence type="ECO:0000256" key="1">
    <source>
        <dbReference type="SAM" id="SignalP"/>
    </source>
</evidence>
<dbReference type="Gene3D" id="3.90.1320.10">
    <property type="entry name" value="Outer-capsid protein sigma 3, large lobe"/>
    <property type="match status" value="1"/>
</dbReference>
<evidence type="ECO:0000313" key="3">
    <source>
        <dbReference type="EMBL" id="ONK62469.1"/>
    </source>
</evidence>
<dbReference type="Proteomes" id="UP000243459">
    <property type="component" value="Chromosome 7"/>
</dbReference>
<dbReference type="PROSITE" id="PS52045">
    <property type="entry name" value="NEPROSIN_PEP_CD"/>
    <property type="match status" value="1"/>
</dbReference>
<evidence type="ECO:0000313" key="4">
    <source>
        <dbReference type="Proteomes" id="UP000243459"/>
    </source>
</evidence>
<feature type="domain" description="Neprosin PEP catalytic" evidence="2">
    <location>
        <begin position="147"/>
        <end position="394"/>
    </location>
</feature>
<dbReference type="InterPro" id="IPR053168">
    <property type="entry name" value="Glutamic_endopeptidase"/>
</dbReference>
<gene>
    <name evidence="3" type="ORF">A4U43_C07F4200</name>
</gene>
<name>A0A5P1ECF7_ASPOF</name>